<dbReference type="SUPFAM" id="SSF52833">
    <property type="entry name" value="Thioredoxin-like"/>
    <property type="match status" value="1"/>
</dbReference>
<accession>A0A377VBC8</accession>
<dbReference type="AlphaFoldDB" id="A0A377VBC8"/>
<gene>
    <name evidence="3" type="ORF">NCTC13443_06292</name>
</gene>
<evidence type="ECO:0000256" key="1">
    <source>
        <dbReference type="ARBA" id="ARBA00023284"/>
    </source>
</evidence>
<feature type="chain" id="PRO_5016945976" evidence="2">
    <location>
        <begin position="28"/>
        <end position="141"/>
    </location>
</feature>
<name>A0A377VBC8_KLEPN</name>
<evidence type="ECO:0000313" key="3">
    <source>
        <dbReference type="EMBL" id="STT06345.1"/>
    </source>
</evidence>
<dbReference type="Pfam" id="PF13899">
    <property type="entry name" value="Thioredoxin_7"/>
    <property type="match status" value="1"/>
</dbReference>
<dbReference type="Gene3D" id="3.40.30.10">
    <property type="entry name" value="Glutaredoxin"/>
    <property type="match status" value="1"/>
</dbReference>
<reference evidence="3 4" key="1">
    <citation type="submission" date="2018-06" db="EMBL/GenBank/DDBJ databases">
        <authorList>
            <consortium name="Pathogen Informatics"/>
            <person name="Doyle S."/>
        </authorList>
    </citation>
    <scope>NUCLEOTIDE SEQUENCE [LARGE SCALE GENOMIC DNA]</scope>
    <source>
        <strain evidence="3 4">NCTC13443</strain>
    </source>
</reference>
<dbReference type="GO" id="GO:0045454">
    <property type="term" value="P:cell redox homeostasis"/>
    <property type="evidence" value="ECO:0007669"/>
    <property type="project" value="TreeGrafter"/>
</dbReference>
<keyword evidence="1" id="KW-0676">Redox-active center</keyword>
<organism evidence="3 4">
    <name type="scientific">Klebsiella pneumoniae</name>
    <dbReference type="NCBI Taxonomy" id="573"/>
    <lineage>
        <taxon>Bacteria</taxon>
        <taxon>Pseudomonadati</taxon>
        <taxon>Pseudomonadota</taxon>
        <taxon>Gammaproteobacteria</taxon>
        <taxon>Enterobacterales</taxon>
        <taxon>Enterobacteriaceae</taxon>
        <taxon>Klebsiella/Raoultella group</taxon>
        <taxon>Klebsiella</taxon>
        <taxon>Klebsiella pneumoniae complex</taxon>
    </lineage>
</organism>
<dbReference type="EMBL" id="UGKT01000001">
    <property type="protein sequence ID" value="STT06345.1"/>
    <property type="molecule type" value="Genomic_DNA"/>
</dbReference>
<protein>
    <submittedName>
        <fullName evidence="3">Membrane protein, suppressor for copper-sensitivity ScsB</fullName>
    </submittedName>
</protein>
<feature type="signal peptide" evidence="2">
    <location>
        <begin position="1"/>
        <end position="27"/>
    </location>
</feature>
<dbReference type="PROSITE" id="PS00194">
    <property type="entry name" value="THIOREDOXIN_1"/>
    <property type="match status" value="1"/>
</dbReference>
<keyword evidence="2" id="KW-0732">Signal</keyword>
<dbReference type="PANTHER" id="PTHR32234">
    <property type="entry name" value="THIOL:DISULFIDE INTERCHANGE PROTEIN DSBD"/>
    <property type="match status" value="1"/>
</dbReference>
<dbReference type="PANTHER" id="PTHR32234:SF3">
    <property type="entry name" value="SUPPRESSION OF COPPER SENSITIVITY PROTEIN"/>
    <property type="match status" value="1"/>
</dbReference>
<dbReference type="InterPro" id="IPR017937">
    <property type="entry name" value="Thioredoxin_CS"/>
</dbReference>
<evidence type="ECO:0000313" key="4">
    <source>
        <dbReference type="Proteomes" id="UP000255518"/>
    </source>
</evidence>
<sequence>MATAWRYRWRTALRAGALAIVVAGAVAFVAQQDGQGPRRDRVNWQPLSEQAIASALAEHKRVFIDVTADWCVTCKANKYNVLLRDDVQQALLAPDVVALRGDWSRPSADISQFLTARAAPRCRLTRFTDRNCRRDRFCLRC</sequence>
<dbReference type="InterPro" id="IPR036249">
    <property type="entry name" value="Thioredoxin-like_sf"/>
</dbReference>
<evidence type="ECO:0000256" key="2">
    <source>
        <dbReference type="SAM" id="SignalP"/>
    </source>
</evidence>
<dbReference type="GO" id="GO:0015035">
    <property type="term" value="F:protein-disulfide reductase activity"/>
    <property type="evidence" value="ECO:0007669"/>
    <property type="project" value="TreeGrafter"/>
</dbReference>
<proteinExistence type="predicted"/>
<dbReference type="Proteomes" id="UP000255518">
    <property type="component" value="Unassembled WGS sequence"/>
</dbReference>